<evidence type="ECO:0000313" key="1">
    <source>
        <dbReference type="EMBL" id="OUP62975.1"/>
    </source>
</evidence>
<protein>
    <submittedName>
        <fullName evidence="1">Uncharacterized protein</fullName>
    </submittedName>
</protein>
<comment type="caution">
    <text evidence="1">The sequence shown here is derived from an EMBL/GenBank/DDBJ whole genome shotgun (WGS) entry which is preliminary data.</text>
</comment>
<sequence>MGFETFTKGMQDANEVLNRNFAAVETQLSSKAGAEPPQKFELPLAEGWTKYQQPYYQRNAFGEVTIWGSVKKDSAIEKSDVIATLPKGFWPPAPFEAPAMKFVDGAPTAVMVFVHGNGQISTSSTTSTGSAALSFIITYAGQ</sequence>
<reference evidence="2" key="1">
    <citation type="submission" date="2017-04" db="EMBL/GenBank/DDBJ databases">
        <title>Function of individual gut microbiota members based on whole genome sequencing of pure cultures obtained from chicken caecum.</title>
        <authorList>
            <person name="Medvecky M."/>
            <person name="Cejkova D."/>
            <person name="Polansky O."/>
            <person name="Karasova D."/>
            <person name="Kubasova T."/>
            <person name="Cizek A."/>
            <person name="Rychlik I."/>
        </authorList>
    </citation>
    <scope>NUCLEOTIDE SEQUENCE [LARGE SCALE GENOMIC DNA]</scope>
    <source>
        <strain evidence="2">An175</strain>
    </source>
</reference>
<dbReference type="Proteomes" id="UP000196386">
    <property type="component" value="Unassembled WGS sequence"/>
</dbReference>
<organism evidence="1 2">
    <name type="scientific">Anaerotruncus colihominis</name>
    <dbReference type="NCBI Taxonomy" id="169435"/>
    <lineage>
        <taxon>Bacteria</taxon>
        <taxon>Bacillati</taxon>
        <taxon>Bacillota</taxon>
        <taxon>Clostridia</taxon>
        <taxon>Eubacteriales</taxon>
        <taxon>Oscillospiraceae</taxon>
        <taxon>Anaerotruncus</taxon>
    </lineage>
</organism>
<accession>A0A1Y4M2A0</accession>
<dbReference type="AlphaFoldDB" id="A0A1Y4M2A0"/>
<gene>
    <name evidence="1" type="ORF">B5F11_20680</name>
</gene>
<evidence type="ECO:0000313" key="2">
    <source>
        <dbReference type="Proteomes" id="UP000196386"/>
    </source>
</evidence>
<dbReference type="EMBL" id="NFKP01000074">
    <property type="protein sequence ID" value="OUP62975.1"/>
    <property type="molecule type" value="Genomic_DNA"/>
</dbReference>
<name>A0A1Y4M2A0_9FIRM</name>
<proteinExistence type="predicted"/>